<dbReference type="PROSITE" id="PS51257">
    <property type="entry name" value="PROKAR_LIPOPROTEIN"/>
    <property type="match status" value="1"/>
</dbReference>
<reference evidence="2 3" key="1">
    <citation type="submission" date="2015-02" db="EMBL/GenBank/DDBJ databases">
        <title>Draft genome sequence of Kitasatospora griseola MF730-N6, a bafilomycin, terpentecin and satosporin producer.</title>
        <authorList>
            <person name="Arens J.C."/>
            <person name="Haltli B."/>
            <person name="Kerr R.G."/>
        </authorList>
    </citation>
    <scope>NUCLEOTIDE SEQUENCE [LARGE SCALE GENOMIC DNA]</scope>
    <source>
        <strain evidence="2 3">MF730-N6</strain>
    </source>
</reference>
<keyword evidence="1" id="KW-0732">Signal</keyword>
<gene>
    <name evidence="2" type="ORF">TR51_17585</name>
</gene>
<name>A0A0D0PZB2_KITGR</name>
<organism evidence="2 3">
    <name type="scientific">Kitasatospora griseola</name>
    <name type="common">Streptomyces griseolosporeus</name>
    <dbReference type="NCBI Taxonomy" id="2064"/>
    <lineage>
        <taxon>Bacteria</taxon>
        <taxon>Bacillati</taxon>
        <taxon>Actinomycetota</taxon>
        <taxon>Actinomycetes</taxon>
        <taxon>Kitasatosporales</taxon>
        <taxon>Streptomycetaceae</taxon>
        <taxon>Kitasatospora</taxon>
    </lineage>
</organism>
<dbReference type="RefSeq" id="WP_043911936.1">
    <property type="nucleotide sequence ID" value="NZ_JXZB01000002.1"/>
</dbReference>
<evidence type="ECO:0000313" key="2">
    <source>
        <dbReference type="EMBL" id="KIQ65627.1"/>
    </source>
</evidence>
<sequence>MRGLKRVLTVTALAAPLVIGCAGLASAQGGGGANFGTDQFISAENGAGVTGDNSADTGGAVQHADFGIWSDGTGVSGGSAGADAAFGND</sequence>
<dbReference type="EMBL" id="JXZB01000002">
    <property type="protein sequence ID" value="KIQ65627.1"/>
    <property type="molecule type" value="Genomic_DNA"/>
</dbReference>
<dbReference type="PATRIC" id="fig|2064.6.peg.3773"/>
<evidence type="ECO:0000313" key="3">
    <source>
        <dbReference type="Proteomes" id="UP000032066"/>
    </source>
</evidence>
<evidence type="ECO:0000256" key="1">
    <source>
        <dbReference type="SAM" id="SignalP"/>
    </source>
</evidence>
<accession>A0A0D0PZB2</accession>
<proteinExistence type="predicted"/>
<keyword evidence="3" id="KW-1185">Reference proteome</keyword>
<comment type="caution">
    <text evidence="2">The sequence shown here is derived from an EMBL/GenBank/DDBJ whole genome shotgun (WGS) entry which is preliminary data.</text>
</comment>
<protein>
    <submittedName>
        <fullName evidence="2">Uncharacterized protein</fullName>
    </submittedName>
</protein>
<dbReference type="STRING" id="2064.TR51_17585"/>
<dbReference type="Proteomes" id="UP000032066">
    <property type="component" value="Unassembled WGS sequence"/>
</dbReference>
<dbReference type="AlphaFoldDB" id="A0A0D0PZB2"/>
<feature type="chain" id="PRO_5002218890" evidence="1">
    <location>
        <begin position="28"/>
        <end position="89"/>
    </location>
</feature>
<feature type="signal peptide" evidence="1">
    <location>
        <begin position="1"/>
        <end position="27"/>
    </location>
</feature>